<dbReference type="AlphaFoldDB" id="A0A6P7YSU3"/>
<feature type="region of interest" description="Disordered" evidence="1">
    <location>
        <begin position="195"/>
        <end position="266"/>
    </location>
</feature>
<dbReference type="OrthoDB" id="9950633at2759"/>
<dbReference type="InParanoid" id="A0A6P7YSU3"/>
<evidence type="ECO:0000313" key="3">
    <source>
        <dbReference type="RefSeq" id="XP_030066294.1"/>
    </source>
</evidence>
<organism evidence="2 3">
    <name type="scientific">Microcaecilia unicolor</name>
    <dbReference type="NCBI Taxonomy" id="1415580"/>
    <lineage>
        <taxon>Eukaryota</taxon>
        <taxon>Metazoa</taxon>
        <taxon>Chordata</taxon>
        <taxon>Craniata</taxon>
        <taxon>Vertebrata</taxon>
        <taxon>Euteleostomi</taxon>
        <taxon>Amphibia</taxon>
        <taxon>Gymnophiona</taxon>
        <taxon>Siphonopidae</taxon>
        <taxon>Microcaecilia</taxon>
    </lineage>
</organism>
<dbReference type="CTD" id="285141"/>
<protein>
    <submittedName>
        <fullName evidence="3">Glutamate-rich protein 2</fullName>
    </submittedName>
</protein>
<evidence type="ECO:0000256" key="1">
    <source>
        <dbReference type="SAM" id="MobiDB-lite"/>
    </source>
</evidence>
<reference evidence="3" key="1">
    <citation type="submission" date="2025-08" db="UniProtKB">
        <authorList>
            <consortium name="RefSeq"/>
        </authorList>
    </citation>
    <scope>IDENTIFICATION</scope>
</reference>
<feature type="region of interest" description="Disordered" evidence="1">
    <location>
        <begin position="125"/>
        <end position="155"/>
    </location>
</feature>
<dbReference type="GeneID" id="115474779"/>
<dbReference type="Proteomes" id="UP000515156">
    <property type="component" value="Chromosome 7"/>
</dbReference>
<sequence>MNIIKDSKDKQNGKLQVLGTTEKLVIESIDTAPRSGSIGAWQGSVGNKKTYIPTKKISCSLKASSGRKKICAKDTVDKYSNKISQTDTLISRDDGKENARKKEKVLENVFDIAVEFQSLSTDDINEKLPNINKDREDEESSDDLSEKEDEKEKAPIELMGEFLAALMDEDYKLASKLCQMILIYEPENPEAKQFLPLIEKKLQMEETEQNPGDENDDETDDDSSDESDDTTSDDSESEEDSEETSDDLSEQEGESGNSFGHNLLGW</sequence>
<dbReference type="PANTHER" id="PTHR21520:SF2">
    <property type="entry name" value="GLUTAMATE-RICH PROTEIN 2"/>
    <property type="match status" value="1"/>
</dbReference>
<dbReference type="PANTHER" id="PTHR21520">
    <property type="entry name" value="GLUTAMATE-RICH PROTEIN 2"/>
    <property type="match status" value="1"/>
</dbReference>
<dbReference type="InterPro" id="IPR026703">
    <property type="entry name" value="ERICH2"/>
</dbReference>
<accession>A0A6P7YSU3</accession>
<evidence type="ECO:0000313" key="2">
    <source>
        <dbReference type="Proteomes" id="UP000515156"/>
    </source>
</evidence>
<dbReference type="RefSeq" id="XP_030066294.1">
    <property type="nucleotide sequence ID" value="XM_030210434.1"/>
</dbReference>
<gene>
    <name evidence="3" type="primary">ERICH2</name>
</gene>
<dbReference type="KEGG" id="muo:115474779"/>
<name>A0A6P7YSU3_9AMPH</name>
<keyword evidence="2" id="KW-1185">Reference proteome</keyword>
<feature type="compositionally biased region" description="Acidic residues" evidence="1">
    <location>
        <begin position="205"/>
        <end position="253"/>
    </location>
</feature>
<proteinExistence type="predicted"/>
<feature type="compositionally biased region" description="Acidic residues" evidence="1">
    <location>
        <begin position="136"/>
        <end position="147"/>
    </location>
</feature>